<feature type="compositionally biased region" description="Low complexity" evidence="1">
    <location>
        <begin position="135"/>
        <end position="144"/>
    </location>
</feature>
<sequence length="517" mass="54391">MLTLEAMGGETGRESSGPIRRFPTGFWASFNLWWHGEYARLGQRPSSRAIIKWHAENAMKVWGSNAVSYQETQRHANRMKCRRTGQYIQRHASPDEDDEDDDFCPDVQPPADPSERDATATATAKVSSGADYCAAAAADQPPSGDGSGSHGSPVKIPSVPMAAPHVKLDAYSDPPGALTAIYMNADSDVPAPAAPSVNLVNHFGSVQPTDNKPTWMQPDPTVHPGIAHGGAGFGQGGCGEIIGRWSPSWDSVIGGRTEETKAARCSASGQDTGLGYLMSGSLPSKRGRDGAVLPTNPYIHNKSSSEQLQPHLGTQRANPFAEVAAAAAAAAGLPAVQALPAARDAATLLNSATMASSRLLQRCAPGCEPAWLQRTGTELNALMLEMGLLSTEPNGVAVLLGIIGRPRVLSSTQPLRLPDPSPRRDLDAILRRGLREGSTRSQSTAPAAVTAAPGMVGPQSGALDRDPRELLLRSHGGVPAQAGPPHGSLWAQAGACSRVFGSDVDRERISVGVSMRR</sequence>
<feature type="region of interest" description="Disordered" evidence="1">
    <location>
        <begin position="435"/>
        <end position="461"/>
    </location>
</feature>
<accession>A0A8J4ATP2</accession>
<organism evidence="2 3">
    <name type="scientific">Volvox africanus</name>
    <dbReference type="NCBI Taxonomy" id="51714"/>
    <lineage>
        <taxon>Eukaryota</taxon>
        <taxon>Viridiplantae</taxon>
        <taxon>Chlorophyta</taxon>
        <taxon>core chlorophytes</taxon>
        <taxon>Chlorophyceae</taxon>
        <taxon>CS clade</taxon>
        <taxon>Chlamydomonadales</taxon>
        <taxon>Volvocaceae</taxon>
        <taxon>Volvox</taxon>
    </lineage>
</organism>
<feature type="region of interest" description="Disordered" evidence="1">
    <location>
        <begin position="91"/>
        <end position="123"/>
    </location>
</feature>
<feature type="compositionally biased region" description="Acidic residues" evidence="1">
    <location>
        <begin position="95"/>
        <end position="104"/>
    </location>
</feature>
<keyword evidence="3" id="KW-1185">Reference proteome</keyword>
<feature type="region of interest" description="Disordered" evidence="1">
    <location>
        <begin position="135"/>
        <end position="158"/>
    </location>
</feature>
<comment type="caution">
    <text evidence="2">The sequence shown here is derived from an EMBL/GenBank/DDBJ whole genome shotgun (WGS) entry which is preliminary data.</text>
</comment>
<name>A0A8J4ATP2_9CHLO</name>
<evidence type="ECO:0000256" key="1">
    <source>
        <dbReference type="SAM" id="MobiDB-lite"/>
    </source>
</evidence>
<evidence type="ECO:0000313" key="2">
    <source>
        <dbReference type="EMBL" id="GIL45984.1"/>
    </source>
</evidence>
<dbReference type="Proteomes" id="UP000747399">
    <property type="component" value="Unassembled WGS sequence"/>
</dbReference>
<evidence type="ECO:0000313" key="3">
    <source>
        <dbReference type="Proteomes" id="UP000747399"/>
    </source>
</evidence>
<dbReference type="AlphaFoldDB" id="A0A8J4ATP2"/>
<gene>
    <name evidence="2" type="ORF">Vafri_3089</name>
</gene>
<reference evidence="2" key="1">
    <citation type="journal article" date="2021" name="Proc. Natl. Acad. Sci. U.S.A.">
        <title>Three genomes in the algal genus Volvox reveal the fate of a haploid sex-determining region after a transition to homothallism.</title>
        <authorList>
            <person name="Yamamoto K."/>
            <person name="Hamaji T."/>
            <person name="Kawai-Toyooka H."/>
            <person name="Matsuzaki R."/>
            <person name="Takahashi F."/>
            <person name="Nishimura Y."/>
            <person name="Kawachi M."/>
            <person name="Noguchi H."/>
            <person name="Minakuchi Y."/>
            <person name="Umen J.G."/>
            <person name="Toyoda A."/>
            <person name="Nozaki H."/>
        </authorList>
    </citation>
    <scope>NUCLEOTIDE SEQUENCE</scope>
    <source>
        <strain evidence="2">NIES-3780</strain>
    </source>
</reference>
<dbReference type="EMBL" id="BNCO01000003">
    <property type="protein sequence ID" value="GIL45984.1"/>
    <property type="molecule type" value="Genomic_DNA"/>
</dbReference>
<proteinExistence type="predicted"/>
<protein>
    <submittedName>
        <fullName evidence="2">Uncharacterized protein</fullName>
    </submittedName>
</protein>